<dbReference type="PIRSF" id="PIRSF005962">
    <property type="entry name" value="Pept_M20D_amidohydro"/>
    <property type="match status" value="1"/>
</dbReference>
<feature type="binding site" evidence="2">
    <location>
        <position position="370"/>
    </location>
    <ligand>
        <name>Mn(2+)</name>
        <dbReference type="ChEBI" id="CHEBI:29035"/>
        <label>2</label>
    </ligand>
</feature>
<feature type="binding site" evidence="2">
    <location>
        <position position="147"/>
    </location>
    <ligand>
        <name>Mn(2+)</name>
        <dbReference type="ChEBI" id="CHEBI:29035"/>
        <label>2</label>
    </ligand>
</feature>
<evidence type="ECO:0000259" key="3">
    <source>
        <dbReference type="Pfam" id="PF07687"/>
    </source>
</evidence>
<comment type="cofactor">
    <cofactor evidence="2">
        <name>Mn(2+)</name>
        <dbReference type="ChEBI" id="CHEBI:29035"/>
    </cofactor>
    <text evidence="2">The Mn(2+) ion enhances activity.</text>
</comment>
<dbReference type="GO" id="GO:0050118">
    <property type="term" value="F:N-acetyldiaminopimelate deacetylase activity"/>
    <property type="evidence" value="ECO:0007669"/>
    <property type="project" value="UniProtKB-ARBA"/>
</dbReference>
<dbReference type="PANTHER" id="PTHR11014">
    <property type="entry name" value="PEPTIDASE M20 FAMILY MEMBER"/>
    <property type="match status" value="1"/>
</dbReference>
<dbReference type="Gene3D" id="3.30.70.360">
    <property type="match status" value="1"/>
</dbReference>
<feature type="binding site" evidence="2">
    <location>
        <position position="113"/>
    </location>
    <ligand>
        <name>Mn(2+)</name>
        <dbReference type="ChEBI" id="CHEBI:29035"/>
        <label>2</label>
    </ligand>
</feature>
<organism evidence="4 5">
    <name type="scientific">Peterkaempfera bronchialis</name>
    <dbReference type="NCBI Taxonomy" id="2126346"/>
    <lineage>
        <taxon>Bacteria</taxon>
        <taxon>Bacillati</taxon>
        <taxon>Actinomycetota</taxon>
        <taxon>Actinomycetes</taxon>
        <taxon>Kitasatosporales</taxon>
        <taxon>Streptomycetaceae</taxon>
        <taxon>Peterkaempfera</taxon>
    </lineage>
</organism>
<name>A0A345T5S1_9ACTN</name>
<feature type="domain" description="Peptidase M20 dimerisation" evidence="3">
    <location>
        <begin position="196"/>
        <end position="291"/>
    </location>
</feature>
<feature type="binding site" evidence="2">
    <location>
        <position position="174"/>
    </location>
    <ligand>
        <name>Mn(2+)</name>
        <dbReference type="ChEBI" id="CHEBI:29035"/>
        <label>2</label>
    </ligand>
</feature>
<dbReference type="GO" id="GO:0046872">
    <property type="term" value="F:metal ion binding"/>
    <property type="evidence" value="ECO:0007669"/>
    <property type="project" value="UniProtKB-KW"/>
</dbReference>
<keyword evidence="2" id="KW-0464">Manganese</keyword>
<evidence type="ECO:0000313" key="5">
    <source>
        <dbReference type="Proteomes" id="UP000249340"/>
    </source>
</evidence>
<dbReference type="Pfam" id="PF07687">
    <property type="entry name" value="M20_dimer"/>
    <property type="match status" value="1"/>
</dbReference>
<dbReference type="FunFam" id="3.30.70.360:FF:000001">
    <property type="entry name" value="N-acetyldiaminopimelate deacetylase"/>
    <property type="match status" value="1"/>
</dbReference>
<dbReference type="Pfam" id="PF01546">
    <property type="entry name" value="Peptidase_M20"/>
    <property type="match status" value="1"/>
</dbReference>
<dbReference type="InterPro" id="IPR036264">
    <property type="entry name" value="Bact_exopeptidase_dim_dom"/>
</dbReference>
<dbReference type="InterPro" id="IPR002933">
    <property type="entry name" value="Peptidase_M20"/>
</dbReference>
<sequence length="414" mass="43049">MTASTSKAAAAVLADVPGHLPDLEDVYRDLHAHPELSGRETRTAALVAGRLRQWGFTVYEHLGGTGVAGVLTGGDGPSVLLRADMDALPVREETGLPYASTVTDPPVMHACGHDAHVACLLGAARLLAARPDRWRGTLTVAFQPAEETGTGAQAMVDGGLYDRVPVPDVVLGQHVLPMPAGTVALRSGPVLSAADSLRITLHGRGGHGSRPQSTVDPVVLAAMTVVRLQGVVAREVDPAETAVLTVGSLQAGTRENVIPDRAVLGLSLRTYSAATRARVLAAVERIVRAECAASGSPKDPEFESLGSFPLTVNDSAATARLEPAFRDHFGDALVPLPPQAASEDFSVLATSVGAPAVYWGVGCTDPETWHAAQRADRIDQDIPVNHSPHFSPVPGPTLATGTQAMAVAALAWLA</sequence>
<dbReference type="SUPFAM" id="SSF55031">
    <property type="entry name" value="Bacterial exopeptidase dimerisation domain"/>
    <property type="match status" value="1"/>
</dbReference>
<dbReference type="GO" id="GO:0019877">
    <property type="term" value="P:diaminopimelate biosynthetic process"/>
    <property type="evidence" value="ECO:0007669"/>
    <property type="project" value="UniProtKB-ARBA"/>
</dbReference>
<keyword evidence="5" id="KW-1185">Reference proteome</keyword>
<keyword evidence="1 4" id="KW-0378">Hydrolase</keyword>
<dbReference type="InterPro" id="IPR017439">
    <property type="entry name" value="Amidohydrolase"/>
</dbReference>
<evidence type="ECO:0000256" key="2">
    <source>
        <dbReference type="PIRSR" id="PIRSR005962-1"/>
    </source>
</evidence>
<dbReference type="OrthoDB" id="9777385at2"/>
<dbReference type="KEGG" id="stri:C7M71_010830"/>
<evidence type="ECO:0000256" key="1">
    <source>
        <dbReference type="ARBA" id="ARBA00022801"/>
    </source>
</evidence>
<accession>A0A345T5S1</accession>
<dbReference type="EMBL" id="CP031264">
    <property type="protein sequence ID" value="AXI81326.1"/>
    <property type="molecule type" value="Genomic_DNA"/>
</dbReference>
<dbReference type="NCBIfam" id="TIGR01891">
    <property type="entry name" value="amidohydrolases"/>
    <property type="match status" value="1"/>
</dbReference>
<proteinExistence type="predicted"/>
<reference evidence="5" key="1">
    <citation type="submission" date="2018-07" db="EMBL/GenBank/DDBJ databases">
        <title>Streptacidiphilus bronchialis DSM 106435 chromosome.</title>
        <authorList>
            <person name="Batra D."/>
            <person name="Gulvik C.A."/>
        </authorList>
    </citation>
    <scope>NUCLEOTIDE SEQUENCE [LARGE SCALE GENOMIC DNA]</scope>
    <source>
        <strain evidence="5">DSM 106435</strain>
    </source>
</reference>
<gene>
    <name evidence="4" type="ORF">C7M71_010830</name>
</gene>
<keyword evidence="2" id="KW-0479">Metal-binding</keyword>
<dbReference type="AlphaFoldDB" id="A0A345T5S1"/>
<dbReference type="Proteomes" id="UP000249340">
    <property type="component" value="Chromosome"/>
</dbReference>
<feature type="binding site" evidence="2">
    <location>
        <position position="111"/>
    </location>
    <ligand>
        <name>Mn(2+)</name>
        <dbReference type="ChEBI" id="CHEBI:29035"/>
        <label>2</label>
    </ligand>
</feature>
<dbReference type="Gene3D" id="3.40.630.10">
    <property type="entry name" value="Zn peptidases"/>
    <property type="match status" value="1"/>
</dbReference>
<protein>
    <submittedName>
        <fullName evidence="4">Amidohydrolase</fullName>
    </submittedName>
</protein>
<dbReference type="InterPro" id="IPR011650">
    <property type="entry name" value="Peptidase_M20_dimer"/>
</dbReference>
<dbReference type="PANTHER" id="PTHR11014:SF63">
    <property type="entry name" value="METALLOPEPTIDASE, PUTATIVE (AFU_ORTHOLOGUE AFUA_6G09600)-RELATED"/>
    <property type="match status" value="1"/>
</dbReference>
<dbReference type="SUPFAM" id="SSF53187">
    <property type="entry name" value="Zn-dependent exopeptidases"/>
    <property type="match status" value="1"/>
</dbReference>
<evidence type="ECO:0000313" key="4">
    <source>
        <dbReference type="EMBL" id="AXI81326.1"/>
    </source>
</evidence>